<organism evidence="2">
    <name type="scientific">uncultured delta proteobacterium</name>
    <dbReference type="NCBI Taxonomy" id="34034"/>
    <lineage>
        <taxon>Bacteria</taxon>
        <taxon>Deltaproteobacteria</taxon>
        <taxon>environmental samples</taxon>
    </lineage>
</organism>
<keyword evidence="1" id="KW-0472">Membrane</keyword>
<protein>
    <submittedName>
        <fullName evidence="2">Uncharacterized protein</fullName>
    </submittedName>
</protein>
<accession>A0A212K3B2</accession>
<keyword evidence="1" id="KW-0812">Transmembrane</keyword>
<dbReference type="AlphaFoldDB" id="A0A212K3B2"/>
<gene>
    <name evidence="2" type="ORF">KL86DPRO_20608</name>
</gene>
<sequence>MGKITVLGGDLPPGTEFYNNPGSIGGFAVAGLALADPEAVRKLGAVKRGFFPKIYFIATLDDGRRALAATNPATFRRLERDIADGPVPAETVADRKKENTRAGVIFIVVYIGSFLVLERSLPGYLPYMAAFAAAIAAGVAAKVFFPGSKR</sequence>
<dbReference type="EMBL" id="FLUQ01000002">
    <property type="protein sequence ID" value="SBW06126.1"/>
    <property type="molecule type" value="Genomic_DNA"/>
</dbReference>
<keyword evidence="1" id="KW-1133">Transmembrane helix</keyword>
<evidence type="ECO:0000313" key="2">
    <source>
        <dbReference type="EMBL" id="SBW06126.1"/>
    </source>
</evidence>
<evidence type="ECO:0000256" key="1">
    <source>
        <dbReference type="SAM" id="Phobius"/>
    </source>
</evidence>
<name>A0A212K3B2_9DELT</name>
<feature type="transmembrane region" description="Helical" evidence="1">
    <location>
        <begin position="124"/>
        <end position="145"/>
    </location>
</feature>
<proteinExistence type="predicted"/>
<reference evidence="2" key="1">
    <citation type="submission" date="2016-04" db="EMBL/GenBank/DDBJ databases">
        <authorList>
            <person name="Evans L.H."/>
            <person name="Alamgir A."/>
            <person name="Owens N."/>
            <person name="Weber N.D."/>
            <person name="Virtaneva K."/>
            <person name="Barbian K."/>
            <person name="Babar A."/>
            <person name="Rosenke K."/>
        </authorList>
    </citation>
    <scope>NUCLEOTIDE SEQUENCE</scope>
    <source>
        <strain evidence="2">86</strain>
    </source>
</reference>
<feature type="transmembrane region" description="Helical" evidence="1">
    <location>
        <begin position="102"/>
        <end position="118"/>
    </location>
</feature>